<dbReference type="AlphaFoldDB" id="A0AA38W3H1"/>
<feature type="compositionally biased region" description="Basic and acidic residues" evidence="1">
    <location>
        <begin position="407"/>
        <end position="420"/>
    </location>
</feature>
<sequence>MPGLIPLMLRPSEPPKRTSPSFQPSHLRSASAGTVQTARLSQPNQPKRYSQLPPAALPVIPYTQAEWKRAIAEVKRQHMSRRYRACSARCAEILDNLKDPLQVEPAYLIYLHFYAAASMEMCTRPLSLTSAYRAALLQQARNHYDRATSLIQAAEDSVAVKTRSNSVASSRCSSSLHSPSSSVNSLCSISSSRTWTAETGLSSPTNSIYSFDGPVTPQSSPRRARPPKRVKKVSFSLPLCAEELEEEQEHDSAAAAVANFRFPEPAIRPDSPTLGFDEEYFHAGASLSDLPAPPLPPPPPPKSSLRPLPPPPPPITVAADHLPPFRPEDELLPDDDDDDAFFRVERSVHRYNETLSRLRTQLASHSQNLGAQLVLAADLGSSRPSTPCSSPIPTSPSAAPASPRSFTFERRDNAEATRAAEKQARIERLRKNGWVRKRFDGRRYEELAKEVLAELEG</sequence>
<dbReference type="EMBL" id="JANBVN010000011">
    <property type="protein sequence ID" value="KAJ9164555.1"/>
    <property type="molecule type" value="Genomic_DNA"/>
</dbReference>
<feature type="region of interest" description="Disordered" evidence="1">
    <location>
        <begin position="380"/>
        <end position="420"/>
    </location>
</feature>
<dbReference type="Proteomes" id="UP001174691">
    <property type="component" value="Unassembled WGS sequence"/>
</dbReference>
<feature type="compositionally biased region" description="Low complexity" evidence="1">
    <location>
        <begin position="381"/>
        <end position="405"/>
    </location>
</feature>
<protein>
    <submittedName>
        <fullName evidence="2">Uncharacterized protein</fullName>
    </submittedName>
</protein>
<keyword evidence="3" id="KW-1185">Reference proteome</keyword>
<evidence type="ECO:0000256" key="1">
    <source>
        <dbReference type="SAM" id="MobiDB-lite"/>
    </source>
</evidence>
<organism evidence="2 3">
    <name type="scientific">Coniochaeta hoffmannii</name>
    <dbReference type="NCBI Taxonomy" id="91930"/>
    <lineage>
        <taxon>Eukaryota</taxon>
        <taxon>Fungi</taxon>
        <taxon>Dikarya</taxon>
        <taxon>Ascomycota</taxon>
        <taxon>Pezizomycotina</taxon>
        <taxon>Sordariomycetes</taxon>
        <taxon>Sordariomycetidae</taxon>
        <taxon>Coniochaetales</taxon>
        <taxon>Coniochaetaceae</taxon>
        <taxon>Coniochaeta</taxon>
    </lineage>
</organism>
<comment type="caution">
    <text evidence="2">The sequence shown here is derived from an EMBL/GenBank/DDBJ whole genome shotgun (WGS) entry which is preliminary data.</text>
</comment>
<reference evidence="2" key="1">
    <citation type="submission" date="2022-07" db="EMBL/GenBank/DDBJ databases">
        <title>Fungi with potential for degradation of polypropylene.</title>
        <authorList>
            <person name="Gostincar C."/>
        </authorList>
    </citation>
    <scope>NUCLEOTIDE SEQUENCE</scope>
    <source>
        <strain evidence="2">EXF-13287</strain>
    </source>
</reference>
<feature type="region of interest" description="Disordered" evidence="1">
    <location>
        <begin position="206"/>
        <end position="231"/>
    </location>
</feature>
<feature type="compositionally biased region" description="Pro residues" evidence="1">
    <location>
        <begin position="291"/>
        <end position="315"/>
    </location>
</feature>
<evidence type="ECO:0000313" key="3">
    <source>
        <dbReference type="Proteomes" id="UP001174691"/>
    </source>
</evidence>
<feature type="compositionally biased region" description="Basic residues" evidence="1">
    <location>
        <begin position="222"/>
        <end position="231"/>
    </location>
</feature>
<gene>
    <name evidence="2" type="ORF">NKR19_g1229</name>
</gene>
<feature type="region of interest" description="Disordered" evidence="1">
    <location>
        <begin position="286"/>
        <end position="337"/>
    </location>
</feature>
<feature type="compositionally biased region" description="Polar residues" evidence="1">
    <location>
        <begin position="18"/>
        <end position="48"/>
    </location>
</feature>
<evidence type="ECO:0000313" key="2">
    <source>
        <dbReference type="EMBL" id="KAJ9164555.1"/>
    </source>
</evidence>
<name>A0AA38W3H1_9PEZI</name>
<proteinExistence type="predicted"/>
<feature type="region of interest" description="Disordered" evidence="1">
    <location>
        <begin position="1"/>
        <end position="52"/>
    </location>
</feature>
<accession>A0AA38W3H1</accession>